<dbReference type="EMBL" id="JACHLX010000001">
    <property type="protein sequence ID" value="MBB5815941.1"/>
    <property type="molecule type" value="Genomic_DNA"/>
</dbReference>
<comment type="caution">
    <text evidence="2">The sequence shown here is derived from an EMBL/GenBank/DDBJ whole genome shotgun (WGS) entry which is preliminary data.</text>
</comment>
<dbReference type="GeneID" id="93843389"/>
<organism evidence="2 3">
    <name type="scientific">Streptomyces collinus</name>
    <dbReference type="NCBI Taxonomy" id="42684"/>
    <lineage>
        <taxon>Bacteria</taxon>
        <taxon>Bacillati</taxon>
        <taxon>Actinomycetota</taxon>
        <taxon>Actinomycetes</taxon>
        <taxon>Kitasatosporales</taxon>
        <taxon>Streptomycetaceae</taxon>
        <taxon>Streptomyces</taxon>
    </lineage>
</organism>
<evidence type="ECO:0000313" key="2">
    <source>
        <dbReference type="EMBL" id="MBB5815941.1"/>
    </source>
</evidence>
<name>A0AA89Q7Z4_STRCU</name>
<dbReference type="AlphaFoldDB" id="A0AA89Q7Z4"/>
<feature type="region of interest" description="Disordered" evidence="1">
    <location>
        <begin position="203"/>
        <end position="236"/>
    </location>
</feature>
<gene>
    <name evidence="2" type="ORF">HNR72_006969</name>
</gene>
<dbReference type="RefSeq" id="WP_184853452.1">
    <property type="nucleotide sequence ID" value="NZ_CP133771.1"/>
</dbReference>
<sequence>MLYDVCPRGGRPGLTGLPLGARSPVRATAVAVQPFQAQAVDQLDQFPDGAAGGGHAECLLADVGLLRLLVQQGHLLHRPVCHYRVHQVADGVAVRRAGCRAGAGSELHRVVVERPDGDWRRRLVGVGHARTGSGRWTGLVRADGVRLGGREVLVRLVRPVRDGLSGPRLRGIQPVVGGRRGRPTRAGVRGLGGGRVRRVRVRGNGPGCGPARLGGRRLRSRPGPREGEPRVTGPAAGGPTWWDAAAGCGYPARYVSYRSAAGCALVCSTWCVPVATVVSADGWADPFGSSGMAGSFERGDEEQVVILASVGRVRPLLRPVV</sequence>
<keyword evidence="3" id="KW-1185">Reference proteome</keyword>
<evidence type="ECO:0000256" key="1">
    <source>
        <dbReference type="SAM" id="MobiDB-lite"/>
    </source>
</evidence>
<evidence type="ECO:0000313" key="3">
    <source>
        <dbReference type="Proteomes" id="UP000579531"/>
    </source>
</evidence>
<dbReference type="Proteomes" id="UP000579531">
    <property type="component" value="Unassembled WGS sequence"/>
</dbReference>
<proteinExistence type="predicted"/>
<reference evidence="2 3" key="1">
    <citation type="submission" date="2020-08" db="EMBL/GenBank/DDBJ databases">
        <title>Sequencing the genomes of 1000 actinobacteria strains.</title>
        <authorList>
            <person name="Klenk H.-P."/>
        </authorList>
    </citation>
    <scope>NUCLEOTIDE SEQUENCE [LARGE SCALE GENOMIC DNA]</scope>
    <source>
        <strain evidence="2 3">DSM 40129</strain>
    </source>
</reference>
<accession>A0AA89Q7Z4</accession>
<protein>
    <submittedName>
        <fullName evidence="2">Uncharacterized protein</fullName>
    </submittedName>
</protein>